<dbReference type="AlphaFoldDB" id="A0A5Q0UFB8"/>
<name>A0A5Q0UFB8_9ARCH</name>
<sequence length="156" mass="16140">MGKIGEIGLKTSAGTPVKLPVYQLSDFSETPSLKIKVGSEIGGLNLVDPSNSDATPVKVKTANDILAISTTGPSTGPTATVDATLNSQTAEITIFEDTTGSGTADNTETITINDGTNTTTLSNIQGGTGNKYWIKTTLTNSNMEKTAEINSIELSV</sequence>
<gene>
    <name evidence="1" type="ORF">LC1Nh_0402</name>
</gene>
<dbReference type="EMBL" id="CP040089">
    <property type="protein sequence ID" value="QGA80303.1"/>
    <property type="molecule type" value="Genomic_DNA"/>
</dbReference>
<evidence type="ECO:0000313" key="1">
    <source>
        <dbReference type="EMBL" id="QGA80303.1"/>
    </source>
</evidence>
<proteinExistence type="predicted"/>
<accession>A0A5Q0UFB8</accession>
<keyword evidence="2" id="KW-1185">Reference proteome</keyword>
<dbReference type="KEGG" id="ncon:LC1Nh_0402"/>
<dbReference type="Proteomes" id="UP000377803">
    <property type="component" value="Chromosome"/>
</dbReference>
<evidence type="ECO:0000313" key="2">
    <source>
        <dbReference type="Proteomes" id="UP000377803"/>
    </source>
</evidence>
<dbReference type="GeneID" id="42364786"/>
<dbReference type="RefSeq" id="WP_153550042.1">
    <property type="nucleotide sequence ID" value="NZ_CP040089.1"/>
</dbReference>
<protein>
    <submittedName>
        <fullName evidence="1">Uncharacterized protein</fullName>
    </submittedName>
</protein>
<reference evidence="2" key="1">
    <citation type="submission" date="2019-05" db="EMBL/GenBank/DDBJ databases">
        <title>Candidatus Nanohalobium constans, a novel model system to study the DPANN nano-sized archaea: genomic and physiological characterization of a nanoarchaeon co-cultured with its chitinotrophic host.</title>
        <authorList>
            <person name="La Cono V."/>
            <person name="Arcadi E."/>
            <person name="Crisafi F."/>
            <person name="Denaro R."/>
            <person name="La Spada G."/>
            <person name="Messina E."/>
            <person name="Smedile F."/>
            <person name="Toshchakov S.V."/>
            <person name="Shevchenko M.A."/>
            <person name="Golyshin P.N."/>
            <person name="Golyshina O.V."/>
            <person name="Ferrer M."/>
            <person name="Rohde M."/>
            <person name="Mushegian A."/>
            <person name="Sorokin D.Y."/>
            <person name="Giuliano L."/>
            <person name="Yakimov M.M."/>
        </authorList>
    </citation>
    <scope>NUCLEOTIDE SEQUENCE [LARGE SCALE GENOMIC DNA]</scope>
    <source>
        <strain evidence="2">LC1Nh</strain>
    </source>
</reference>
<organism evidence="1 2">
    <name type="scientific">Candidatus Nanohalobium constans</name>
    <dbReference type="NCBI Taxonomy" id="2565781"/>
    <lineage>
        <taxon>Archaea</taxon>
        <taxon>Candidatus Nanohalarchaeota</taxon>
        <taxon>Candidatus Nanohalobia</taxon>
        <taxon>Candidatus Nanohalobiales</taxon>
        <taxon>Candidatus Nanohalobiaceae</taxon>
        <taxon>Candidatus Nanohalobium</taxon>
    </lineage>
</organism>